<reference evidence="1" key="1">
    <citation type="submission" date="2022-11" db="EMBL/GenBank/DDBJ databases">
        <title>Genome Sequence of Boeremia exigua.</title>
        <authorList>
            <person name="Buettner E."/>
        </authorList>
    </citation>
    <scope>NUCLEOTIDE SEQUENCE</scope>
    <source>
        <strain evidence="1">CU02</strain>
    </source>
</reference>
<keyword evidence="2" id="KW-1185">Reference proteome</keyword>
<gene>
    <name evidence="1" type="ORF">OPT61_g4409</name>
</gene>
<protein>
    <submittedName>
        <fullName evidence="1">Uncharacterized protein</fullName>
    </submittedName>
</protein>
<name>A0ACC2IEC3_9PLEO</name>
<dbReference type="Proteomes" id="UP001153331">
    <property type="component" value="Unassembled WGS sequence"/>
</dbReference>
<organism evidence="1 2">
    <name type="scientific">Boeremia exigua</name>
    <dbReference type="NCBI Taxonomy" id="749465"/>
    <lineage>
        <taxon>Eukaryota</taxon>
        <taxon>Fungi</taxon>
        <taxon>Dikarya</taxon>
        <taxon>Ascomycota</taxon>
        <taxon>Pezizomycotina</taxon>
        <taxon>Dothideomycetes</taxon>
        <taxon>Pleosporomycetidae</taxon>
        <taxon>Pleosporales</taxon>
        <taxon>Pleosporineae</taxon>
        <taxon>Didymellaceae</taxon>
        <taxon>Boeremia</taxon>
    </lineage>
</organism>
<proteinExistence type="predicted"/>
<sequence length="876" mass="97751">MPFSRLFSGQWNADQEQRKVTMLEHRPLAVVYSLLHLIPLTVASILLVLRWTSHWVSYIDSYSTALQFAAKLRELTMQASLTEVLLCIIRAGLVNDVVPLGALSSSMQASQLSYLWSLDFFSIFKSNAFRGRQKVLLAVAIPVLISLASVVGPSSAVLLIPRPYSPQVDAKNSVIRYSNISIADLYPSQMHSDDWNVEFPTTNASLQYSYVTESETVQRRVGTISHVSRVYRDFITPFSRIIRATHDPAEDFNATALTDGISRSNATIPTRYITNAFNHMDSAGNESPGLPELINSTITVTAAHPVVGTQCWRKNSLKLDGSSELEYLQDDWVSKGKLSQISAMLEVDSNTTNLNQTSQDQDVQFSSIWTKSPQPDSKSCIALFITWYTQGIGNESTRTQRSQTLAQALEDSGTTFDITTCTVNAFWRTDEMELIFTGGSAFVQTPPLSTNKKLGDRPIAINLENVHTLQDTTFNHLLDMHERTRNNVLDGVVPRILGRGLVVILANGKEYPSYFNSGPIFQTSPEKNGTEFEFTTTNYGYGYGTSYVLYTIITGYVSTAWSSGIELVTLALQSKKPEHLGHTSVGIGSIKTLREGVGVRVNTDNELELVFGNDNVVYKRVGHTSESDTPPTSRNAITSYYYSSTLTYSTIREEEVIVQYILNLDARGFAPTYAAVRDMADRLLAARGAGQVGVYWARNFVKRTDSLKMRFNRAYDRQRALCEDPILIRSWFELVEQTKAKYGICDDDVWNSDEAGFMMGKIKTQLVVTGLERRGWPKALQPGNCEWATLIAGINAGGWSIPLFLILTGQYHLSAWYEDAVIPRNWVIAVSDNGWTTNKLGVEWLKHFNAHTEARTVGACCLLILDGHESYNSLEF</sequence>
<dbReference type="EMBL" id="JAPHNI010000251">
    <property type="protein sequence ID" value="KAJ8113466.1"/>
    <property type="molecule type" value="Genomic_DNA"/>
</dbReference>
<comment type="caution">
    <text evidence="1">The sequence shown here is derived from an EMBL/GenBank/DDBJ whole genome shotgun (WGS) entry which is preliminary data.</text>
</comment>
<evidence type="ECO:0000313" key="2">
    <source>
        <dbReference type="Proteomes" id="UP001153331"/>
    </source>
</evidence>
<evidence type="ECO:0000313" key="1">
    <source>
        <dbReference type="EMBL" id="KAJ8113466.1"/>
    </source>
</evidence>
<accession>A0ACC2IEC3</accession>